<dbReference type="EMBL" id="JAUSTY010000014">
    <property type="protein sequence ID" value="MDQ0167261.1"/>
    <property type="molecule type" value="Genomic_DNA"/>
</dbReference>
<proteinExistence type="predicted"/>
<dbReference type="RefSeq" id="WP_307396074.1">
    <property type="nucleotide sequence ID" value="NZ_BAAADK010000014.1"/>
</dbReference>
<evidence type="ECO:0000313" key="1">
    <source>
        <dbReference type="EMBL" id="MDQ0167261.1"/>
    </source>
</evidence>
<reference evidence="1 2" key="1">
    <citation type="submission" date="2023-07" db="EMBL/GenBank/DDBJ databases">
        <title>Genomic Encyclopedia of Type Strains, Phase IV (KMG-IV): sequencing the most valuable type-strain genomes for metagenomic binning, comparative biology and taxonomic classification.</title>
        <authorList>
            <person name="Goeker M."/>
        </authorList>
    </citation>
    <scope>NUCLEOTIDE SEQUENCE [LARGE SCALE GENOMIC DNA]</scope>
    <source>
        <strain evidence="1 2">DSM 12751</strain>
    </source>
</reference>
<accession>A0ABT9W214</accession>
<dbReference type="InterPro" id="IPR009343">
    <property type="entry name" value="DUF1002"/>
</dbReference>
<gene>
    <name evidence="1" type="ORF">J2S11_003186</name>
</gene>
<organism evidence="1 2">
    <name type="scientific">Caldalkalibacillus horti</name>
    <dbReference type="NCBI Taxonomy" id="77523"/>
    <lineage>
        <taxon>Bacteria</taxon>
        <taxon>Bacillati</taxon>
        <taxon>Bacillota</taxon>
        <taxon>Bacilli</taxon>
        <taxon>Bacillales</taxon>
        <taxon>Bacillaceae</taxon>
        <taxon>Caldalkalibacillus</taxon>
    </lineage>
</organism>
<dbReference type="Pfam" id="PF06207">
    <property type="entry name" value="DUF1002"/>
    <property type="match status" value="1"/>
</dbReference>
<evidence type="ECO:0000313" key="2">
    <source>
        <dbReference type="Proteomes" id="UP001235840"/>
    </source>
</evidence>
<keyword evidence="2" id="KW-1185">Reference proteome</keyword>
<protein>
    <submittedName>
        <fullName evidence="1">Uncharacterized protein YpuA (DUF1002 family)</fullName>
    </submittedName>
</protein>
<name>A0ABT9W214_9BACI</name>
<comment type="caution">
    <text evidence="1">The sequence shown here is derived from an EMBL/GenBank/DDBJ whole genome shotgun (WGS) entry which is preliminary data.</text>
</comment>
<dbReference type="Proteomes" id="UP001235840">
    <property type="component" value="Unassembled WGS sequence"/>
</dbReference>
<sequence length="297" mass="33039">MIFLNKRVKNTMIYSALLSMLLFVFPIMVSADAIEGTTVVTLGENLTQEQQNQLLREMGVADDVEIIYVSNAEEHQYLGSYIDSATIGTRAISSAKITLTPEGAGLNVDTNNITRITEAMYLNALVTAGVQDADVYVTAPFGVSGTAGLTGVMKAFEVATDTTISEEQKQVANEEMVRTSELGEKFGTDKATELMTRLKEELGDTKLETDEDYRNLILRIAGELNINLNDDDVNALVHLLKRLKGLNIDWNQVGNQLKNIRDNIGEILDREETRNFIRQFLDFVIQIVDSIKSWFSS</sequence>